<keyword evidence="2" id="KW-1185">Reference proteome</keyword>
<protein>
    <submittedName>
        <fullName evidence="1">Uncharacterized protein</fullName>
    </submittedName>
</protein>
<reference evidence="1 2" key="1">
    <citation type="journal article" date="2021" name="BMC Biol.">
        <title>Horizontally acquired antibacterial genes associated with adaptive radiation of ladybird beetles.</title>
        <authorList>
            <person name="Li H.S."/>
            <person name="Tang X.F."/>
            <person name="Huang Y.H."/>
            <person name="Xu Z.Y."/>
            <person name="Chen M.L."/>
            <person name="Du X.Y."/>
            <person name="Qiu B.Y."/>
            <person name="Chen P.T."/>
            <person name="Zhang W."/>
            <person name="Slipinski A."/>
            <person name="Escalona H.E."/>
            <person name="Waterhouse R.M."/>
            <person name="Zwick A."/>
            <person name="Pang H."/>
        </authorList>
    </citation>
    <scope>NUCLEOTIDE SEQUENCE [LARGE SCALE GENOMIC DNA]</scope>
    <source>
        <strain evidence="1">SYSU2018</strain>
    </source>
</reference>
<dbReference type="EMBL" id="JABFTP020000124">
    <property type="protein sequence ID" value="KAL3279313.1"/>
    <property type="molecule type" value="Genomic_DNA"/>
</dbReference>
<dbReference type="Proteomes" id="UP001516400">
    <property type="component" value="Unassembled WGS sequence"/>
</dbReference>
<evidence type="ECO:0000313" key="1">
    <source>
        <dbReference type="EMBL" id="KAL3279313.1"/>
    </source>
</evidence>
<accession>A0ABD2NKW7</accession>
<comment type="caution">
    <text evidence="1">The sequence shown here is derived from an EMBL/GenBank/DDBJ whole genome shotgun (WGS) entry which is preliminary data.</text>
</comment>
<evidence type="ECO:0000313" key="2">
    <source>
        <dbReference type="Proteomes" id="UP001516400"/>
    </source>
</evidence>
<proteinExistence type="predicted"/>
<name>A0ABD2NKW7_9CUCU</name>
<sequence>MYPLSMQFIVRTLIRSNLITKDDGRSVGYIADRLGYRHSTVFDANEDLLEQEHSWKIDFFDFGFFESELLMSPIRLGRFVDIHGNFILSET</sequence>
<gene>
    <name evidence="1" type="ORF">HHI36_016821</name>
</gene>
<dbReference type="AlphaFoldDB" id="A0ABD2NKW7"/>
<organism evidence="1 2">
    <name type="scientific">Cryptolaemus montrouzieri</name>
    <dbReference type="NCBI Taxonomy" id="559131"/>
    <lineage>
        <taxon>Eukaryota</taxon>
        <taxon>Metazoa</taxon>
        <taxon>Ecdysozoa</taxon>
        <taxon>Arthropoda</taxon>
        <taxon>Hexapoda</taxon>
        <taxon>Insecta</taxon>
        <taxon>Pterygota</taxon>
        <taxon>Neoptera</taxon>
        <taxon>Endopterygota</taxon>
        <taxon>Coleoptera</taxon>
        <taxon>Polyphaga</taxon>
        <taxon>Cucujiformia</taxon>
        <taxon>Coccinelloidea</taxon>
        <taxon>Coccinellidae</taxon>
        <taxon>Scymninae</taxon>
        <taxon>Scymnini</taxon>
        <taxon>Cryptolaemus</taxon>
    </lineage>
</organism>